<dbReference type="SUPFAM" id="SSF56935">
    <property type="entry name" value="Porins"/>
    <property type="match status" value="1"/>
</dbReference>
<feature type="region of interest" description="Disordered" evidence="1">
    <location>
        <begin position="133"/>
        <end position="167"/>
    </location>
</feature>
<evidence type="ECO:0000313" key="4">
    <source>
        <dbReference type="Proteomes" id="UP000483362"/>
    </source>
</evidence>
<protein>
    <submittedName>
        <fullName evidence="3">TonB-dependent receptor plug domain-containing protein</fullName>
    </submittedName>
</protein>
<dbReference type="Gene3D" id="2.170.130.10">
    <property type="entry name" value="TonB-dependent receptor, plug domain"/>
    <property type="match status" value="1"/>
</dbReference>
<dbReference type="EMBL" id="VULT01000003">
    <property type="protein sequence ID" value="MSS16590.1"/>
    <property type="molecule type" value="Genomic_DNA"/>
</dbReference>
<feature type="domain" description="TonB-dependent receptor plug" evidence="2">
    <location>
        <begin position="45"/>
        <end position="99"/>
    </location>
</feature>
<dbReference type="InterPro" id="IPR012910">
    <property type="entry name" value="Plug_dom"/>
</dbReference>
<keyword evidence="3" id="KW-0675">Receptor</keyword>
<organism evidence="3 4">
    <name type="scientific">Sodaliphilus pleomorphus</name>
    <dbReference type="NCBI Taxonomy" id="2606626"/>
    <lineage>
        <taxon>Bacteria</taxon>
        <taxon>Pseudomonadati</taxon>
        <taxon>Bacteroidota</taxon>
        <taxon>Bacteroidia</taxon>
        <taxon>Bacteroidales</taxon>
        <taxon>Muribaculaceae</taxon>
        <taxon>Sodaliphilus</taxon>
    </lineage>
</organism>
<dbReference type="Pfam" id="PF07715">
    <property type="entry name" value="Plug"/>
    <property type="match status" value="1"/>
</dbReference>
<gene>
    <name evidence="3" type="ORF">FYJ29_02205</name>
</gene>
<evidence type="ECO:0000313" key="3">
    <source>
        <dbReference type="EMBL" id="MSS16590.1"/>
    </source>
</evidence>
<feature type="compositionally biased region" description="Basic residues" evidence="1">
    <location>
        <begin position="133"/>
        <end position="159"/>
    </location>
</feature>
<evidence type="ECO:0000259" key="2">
    <source>
        <dbReference type="Pfam" id="PF07715"/>
    </source>
</evidence>
<accession>A0A6L5X8E7</accession>
<name>A0A6L5X8E7_9BACT</name>
<dbReference type="Proteomes" id="UP000483362">
    <property type="component" value="Unassembled WGS sequence"/>
</dbReference>
<keyword evidence="4" id="KW-1185">Reference proteome</keyword>
<proteinExistence type="predicted"/>
<reference evidence="3 4" key="1">
    <citation type="submission" date="2019-08" db="EMBL/GenBank/DDBJ databases">
        <title>In-depth cultivation of the pig gut microbiome towards novel bacterial diversity and tailored functional studies.</title>
        <authorList>
            <person name="Wylensek D."/>
            <person name="Hitch T.C.A."/>
            <person name="Clavel T."/>
        </authorList>
    </citation>
    <scope>NUCLEOTIDE SEQUENCE [LARGE SCALE GENOMIC DNA]</scope>
    <source>
        <strain evidence="3 4">Oil-RF-744-WCA-WT-10</strain>
    </source>
</reference>
<dbReference type="AlphaFoldDB" id="A0A6L5X8E7"/>
<evidence type="ECO:0000256" key="1">
    <source>
        <dbReference type="SAM" id="MobiDB-lite"/>
    </source>
</evidence>
<comment type="caution">
    <text evidence="3">The sequence shown here is derived from an EMBL/GenBank/DDBJ whole genome shotgun (WGS) entry which is preliminary data.</text>
</comment>
<dbReference type="InterPro" id="IPR037066">
    <property type="entry name" value="Plug_dom_sf"/>
</dbReference>
<sequence length="167" mass="19130">MGTPASHAFCIKVPPAGAVVQHLLQEVVVTANKPQVPEDIFETWSQKTIDYEEIERKGISSLEDVLRRMPGIIVKNGQAYLMRGGLQAVGFFIDGTYFQPMGRRPERDPLLGAMPHDRPRRALELQLLHQRQQRHRLHAHHRGHHPGRRAHQQAHHHRQALTTTFHP</sequence>